<dbReference type="InterPro" id="IPR056835">
    <property type="entry name" value="ARM_TT21_5th"/>
</dbReference>
<keyword evidence="2 3" id="KW-0802">TPR repeat</keyword>
<accession>A0A7K1T1Q8</accession>
<feature type="non-terminal residue" evidence="5">
    <location>
        <position position="259"/>
    </location>
</feature>
<protein>
    <submittedName>
        <fullName evidence="5">Tetratricopeptide repeat protein</fullName>
    </submittedName>
</protein>
<name>A0A7K1T1Q8_9SPHI</name>
<proteinExistence type="predicted"/>
<evidence type="ECO:0000256" key="2">
    <source>
        <dbReference type="ARBA" id="ARBA00022803"/>
    </source>
</evidence>
<dbReference type="InterPro" id="IPR019734">
    <property type="entry name" value="TPR_rpt"/>
</dbReference>
<dbReference type="PANTHER" id="PTHR44943">
    <property type="entry name" value="CELLULOSE SYNTHASE OPERON PROTEIN C"/>
    <property type="match status" value="1"/>
</dbReference>
<comment type="caution">
    <text evidence="5">The sequence shown here is derived from an EMBL/GenBank/DDBJ whole genome shotgun (WGS) entry which is preliminary data.</text>
</comment>
<feature type="repeat" description="TPR" evidence="3">
    <location>
        <begin position="164"/>
        <end position="197"/>
    </location>
</feature>
<feature type="domain" description="Tetratricopeptide repeat protein 21A/21B fifth ARM repeats" evidence="4">
    <location>
        <begin position="129"/>
        <end position="227"/>
    </location>
</feature>
<dbReference type="SMART" id="SM00028">
    <property type="entry name" value="TPR"/>
    <property type="match status" value="4"/>
</dbReference>
<keyword evidence="6" id="KW-1185">Reference proteome</keyword>
<dbReference type="PROSITE" id="PS50005">
    <property type="entry name" value="TPR"/>
    <property type="match status" value="2"/>
</dbReference>
<keyword evidence="1" id="KW-0677">Repeat</keyword>
<sequence length="259" mass="29177">MTIIHPLDSLLYNLFPEAKGDVGKLIEAAKRFYSFGPFEPQVNITDNMLIVEVNTAMTSQQKSRYDKVLSLCERGQFAQAKKDVQILINEAPQVSEYHRIYGQILSEEGDQEGAVDALIDALRWNPKNEFALLMMGNIFARHKDDLETALKYYEEVLKVKPNDHFALNNIGANLMQYGRIKEANSYFKRAIAINNDYPNTHYALALTAEKQGNYPEAFQGALTALEKNSKKDQLYSNSFQLAIDAAGKLSKTTDAKVVV</sequence>
<organism evidence="5 6">
    <name type="scientific">Mucilaginibacter arboris</name>
    <dbReference type="NCBI Taxonomy" id="2682090"/>
    <lineage>
        <taxon>Bacteria</taxon>
        <taxon>Pseudomonadati</taxon>
        <taxon>Bacteroidota</taxon>
        <taxon>Sphingobacteriia</taxon>
        <taxon>Sphingobacteriales</taxon>
        <taxon>Sphingobacteriaceae</taxon>
        <taxon>Mucilaginibacter</taxon>
    </lineage>
</organism>
<reference evidence="5 6" key="1">
    <citation type="submission" date="2019-12" db="EMBL/GenBank/DDBJ databases">
        <title>Mucilaginibacter sp. HMF7410 genome sequencing and assembly.</title>
        <authorList>
            <person name="Kang H."/>
            <person name="Cha I."/>
            <person name="Kim H."/>
            <person name="Joh K."/>
        </authorList>
    </citation>
    <scope>NUCLEOTIDE SEQUENCE [LARGE SCALE GENOMIC DNA]</scope>
    <source>
        <strain evidence="5 6">HMF7410</strain>
    </source>
</reference>
<dbReference type="InterPro" id="IPR051685">
    <property type="entry name" value="Ycf3/AcsC/BcsC/TPR_MFPF"/>
</dbReference>
<evidence type="ECO:0000256" key="1">
    <source>
        <dbReference type="ARBA" id="ARBA00022737"/>
    </source>
</evidence>
<dbReference type="AlphaFoldDB" id="A0A7K1T1Q8"/>
<dbReference type="RefSeq" id="WP_157569798.1">
    <property type="nucleotide sequence ID" value="NZ_WPIK01000029.1"/>
</dbReference>
<gene>
    <name evidence="5" type="ORF">GO621_18350</name>
</gene>
<dbReference type="Pfam" id="PF25064">
    <property type="entry name" value="ARM_TT21_5th"/>
    <property type="match status" value="1"/>
</dbReference>
<dbReference type="PANTHER" id="PTHR44943:SF8">
    <property type="entry name" value="TPR REPEAT-CONTAINING PROTEIN MJ0263"/>
    <property type="match status" value="1"/>
</dbReference>
<dbReference type="SUPFAM" id="SSF48452">
    <property type="entry name" value="TPR-like"/>
    <property type="match status" value="1"/>
</dbReference>
<dbReference type="InterPro" id="IPR011990">
    <property type="entry name" value="TPR-like_helical_dom_sf"/>
</dbReference>
<dbReference type="Pfam" id="PF13432">
    <property type="entry name" value="TPR_16"/>
    <property type="match status" value="1"/>
</dbReference>
<feature type="repeat" description="TPR" evidence="3">
    <location>
        <begin position="95"/>
        <end position="128"/>
    </location>
</feature>
<dbReference type="Gene3D" id="1.25.40.10">
    <property type="entry name" value="Tetratricopeptide repeat domain"/>
    <property type="match status" value="1"/>
</dbReference>
<evidence type="ECO:0000313" key="6">
    <source>
        <dbReference type="Proteomes" id="UP000462014"/>
    </source>
</evidence>
<dbReference type="EMBL" id="WPIK01000029">
    <property type="protein sequence ID" value="MVN23489.1"/>
    <property type="molecule type" value="Genomic_DNA"/>
</dbReference>
<evidence type="ECO:0000256" key="3">
    <source>
        <dbReference type="PROSITE-ProRule" id="PRU00339"/>
    </source>
</evidence>
<dbReference type="Proteomes" id="UP000462014">
    <property type="component" value="Unassembled WGS sequence"/>
</dbReference>
<evidence type="ECO:0000313" key="5">
    <source>
        <dbReference type="EMBL" id="MVN23489.1"/>
    </source>
</evidence>
<evidence type="ECO:0000259" key="4">
    <source>
        <dbReference type="Pfam" id="PF25064"/>
    </source>
</evidence>